<dbReference type="SUPFAM" id="SSF53067">
    <property type="entry name" value="Actin-like ATPase domain"/>
    <property type="match status" value="2"/>
</dbReference>
<dbReference type="EMBL" id="MU251363">
    <property type="protein sequence ID" value="KAG9238927.1"/>
    <property type="molecule type" value="Genomic_DNA"/>
</dbReference>
<dbReference type="AlphaFoldDB" id="A0A9P7YSH8"/>
<name>A0A9P7YSH8_9HELO</name>
<evidence type="ECO:0000313" key="2">
    <source>
        <dbReference type="Proteomes" id="UP000824998"/>
    </source>
</evidence>
<dbReference type="CDD" id="cd10170">
    <property type="entry name" value="ASKHA_NBD_HSP70"/>
    <property type="match status" value="1"/>
</dbReference>
<gene>
    <name evidence="1" type="ORF">BJ875DRAFT_479810</name>
</gene>
<dbReference type="PANTHER" id="PTHR42749:SF8">
    <property type="entry name" value="HSP70 FAMILY PROTEIN (AFU_ORTHOLOGUE AFUA_3G13740)"/>
    <property type="match status" value="1"/>
</dbReference>
<dbReference type="InterPro" id="IPR043129">
    <property type="entry name" value="ATPase_NBD"/>
</dbReference>
<dbReference type="Proteomes" id="UP000824998">
    <property type="component" value="Unassembled WGS sequence"/>
</dbReference>
<keyword evidence="2" id="KW-1185">Reference proteome</keyword>
<reference evidence="1" key="1">
    <citation type="journal article" date="2021" name="IMA Fungus">
        <title>Genomic characterization of three marine fungi, including Emericellopsis atlantica sp. nov. with signatures of a generalist lifestyle and marine biomass degradation.</title>
        <authorList>
            <person name="Hagestad O.C."/>
            <person name="Hou L."/>
            <person name="Andersen J.H."/>
            <person name="Hansen E.H."/>
            <person name="Altermark B."/>
            <person name="Li C."/>
            <person name="Kuhnert E."/>
            <person name="Cox R.J."/>
            <person name="Crous P.W."/>
            <person name="Spatafora J.W."/>
            <person name="Lail K."/>
            <person name="Amirebrahimi M."/>
            <person name="Lipzen A."/>
            <person name="Pangilinan J."/>
            <person name="Andreopoulos W."/>
            <person name="Hayes R.D."/>
            <person name="Ng V."/>
            <person name="Grigoriev I.V."/>
            <person name="Jackson S.A."/>
            <person name="Sutton T.D.S."/>
            <person name="Dobson A.D.W."/>
            <person name="Rama T."/>
        </authorList>
    </citation>
    <scope>NUCLEOTIDE SEQUENCE</scope>
    <source>
        <strain evidence="1">TRa018bII</strain>
    </source>
</reference>
<dbReference type="OrthoDB" id="2963168at2759"/>
<dbReference type="PANTHER" id="PTHR42749">
    <property type="entry name" value="CELL SHAPE-DETERMINING PROTEIN MREB"/>
    <property type="match status" value="1"/>
</dbReference>
<accession>A0A9P7YSH8</accession>
<organism evidence="1 2">
    <name type="scientific">Amylocarpus encephaloides</name>
    <dbReference type="NCBI Taxonomy" id="45428"/>
    <lineage>
        <taxon>Eukaryota</taxon>
        <taxon>Fungi</taxon>
        <taxon>Dikarya</taxon>
        <taxon>Ascomycota</taxon>
        <taxon>Pezizomycotina</taxon>
        <taxon>Leotiomycetes</taxon>
        <taxon>Helotiales</taxon>
        <taxon>Helotiales incertae sedis</taxon>
        <taxon>Amylocarpus</taxon>
    </lineage>
</organism>
<dbReference type="Gene3D" id="3.90.640.10">
    <property type="entry name" value="Actin, Chain A, domain 4"/>
    <property type="match status" value="1"/>
</dbReference>
<comment type="caution">
    <text evidence="1">The sequence shown here is derived from an EMBL/GenBank/DDBJ whole genome shotgun (WGS) entry which is preliminary data.</text>
</comment>
<protein>
    <submittedName>
        <fullName evidence="1">Uncharacterized protein</fullName>
    </submittedName>
</protein>
<dbReference type="Gene3D" id="3.30.420.40">
    <property type="match status" value="2"/>
</dbReference>
<evidence type="ECO:0000313" key="1">
    <source>
        <dbReference type="EMBL" id="KAG9238927.1"/>
    </source>
</evidence>
<proteinExistence type="predicted"/>
<sequence length="573" mass="64587">MGWARKEGIDQKKIFTIGYWPFSTRGVSDLNETTEVPSEILYLSKGDNLSHDSANANHLVEADEICTGYKLQDLVRRNGNIERLHPVRLLKHLLDSSEHTQQTRKDLFSIFHLLKKKWNLGTPTHFIVDLMTSMMKHAESQLRIQGISKKVPVEVVISVPVTWDTVACRTMQSVIEKSIQNAGLGCCKDLFLVSEAEAAAVHIITETQCVEAGKCFTVLDIGGGTVDTATYQLAQAKPPRLTEELAVPEGSLLGSTFLDQAFRRLVEQRTKGEDRNIERIANNIFFDFPGLKYNAKKRFELNMLVITREEMLKIFEPVMDGIWQLLSRQLEHARANRKYIQLVLLIGGFSKSALLRRYLKEKLDGIAAPLERHKHPENAVLLGSIKRALNKADGPERILNCAYGFKCTEQFLPDDETTQGNAHRKQSAFRTMNRLLGGYELKNTLFWVVNKNNSPERESMRDGRTQLSIKSFLALRRSPHQPKARGKDREPHRKNAGAKCIGRVTVDVAPLFRGGQIQPTLESEGEARYEVELGLVFTIVCRALKFEARVSSADENGGRMQFIIASDFVLGTA</sequence>